<evidence type="ECO:0000313" key="12">
    <source>
        <dbReference type="EMBL" id="KAK6617169.1"/>
    </source>
</evidence>
<keyword evidence="7" id="KW-0333">Golgi apparatus</keyword>
<comment type="caution">
    <text evidence="12">The sequence shown here is derived from an EMBL/GenBank/DDBJ whole genome shotgun (WGS) entry which is preliminary data.</text>
</comment>
<keyword evidence="13" id="KW-1185">Reference proteome</keyword>
<evidence type="ECO:0000256" key="4">
    <source>
        <dbReference type="ARBA" id="ARBA00004555"/>
    </source>
</evidence>
<evidence type="ECO:0000256" key="6">
    <source>
        <dbReference type="ARBA" id="ARBA00022989"/>
    </source>
</evidence>
<evidence type="ECO:0000256" key="1">
    <source>
        <dbReference type="ARBA" id="ARBA00002620"/>
    </source>
</evidence>
<evidence type="ECO:0000256" key="11">
    <source>
        <dbReference type="SAM" id="Phobius"/>
    </source>
</evidence>
<evidence type="ECO:0000256" key="9">
    <source>
        <dbReference type="ARBA" id="ARBA00023136"/>
    </source>
</evidence>
<evidence type="ECO:0000256" key="7">
    <source>
        <dbReference type="ARBA" id="ARBA00023034"/>
    </source>
</evidence>
<comment type="function">
    <text evidence="1">General regulator of phagocytosis. Required to uptake Gram negative bacterium by macrophages.</text>
</comment>
<comment type="subcellular location">
    <subcellularLocation>
        <location evidence="4">Golgi apparatus</location>
    </subcellularLocation>
    <subcellularLocation>
        <location evidence="2">Membrane</location>
        <topology evidence="2">Single-pass membrane protein</topology>
    </subcellularLocation>
    <subcellularLocation>
        <location evidence="3">Mitochondrion</location>
    </subcellularLocation>
</comment>
<feature type="compositionally biased region" description="Low complexity" evidence="10">
    <location>
        <begin position="189"/>
        <end position="205"/>
    </location>
</feature>
<evidence type="ECO:0000256" key="5">
    <source>
        <dbReference type="ARBA" id="ARBA00022692"/>
    </source>
</evidence>
<evidence type="ECO:0000256" key="8">
    <source>
        <dbReference type="ARBA" id="ARBA00023128"/>
    </source>
</evidence>
<keyword evidence="6 11" id="KW-1133">Transmembrane helix</keyword>
<evidence type="ECO:0000313" key="13">
    <source>
        <dbReference type="Proteomes" id="UP001359485"/>
    </source>
</evidence>
<reference evidence="12 13" key="1">
    <citation type="submission" date="2023-09" db="EMBL/GenBank/DDBJ databases">
        <title>Genomes of two closely related lineages of the louse Polyplax serrata with different host specificities.</title>
        <authorList>
            <person name="Martinu J."/>
            <person name="Tarabai H."/>
            <person name="Stefka J."/>
            <person name="Hypsa V."/>
        </authorList>
    </citation>
    <scope>NUCLEOTIDE SEQUENCE [LARGE SCALE GENOMIC DNA]</scope>
    <source>
        <strain evidence="12">98ZLc_SE</strain>
    </source>
</reference>
<dbReference type="EMBL" id="JAWJWF010000052">
    <property type="protein sequence ID" value="KAK6617169.1"/>
    <property type="molecule type" value="Genomic_DNA"/>
</dbReference>
<proteinExistence type="predicted"/>
<feature type="region of interest" description="Disordered" evidence="10">
    <location>
        <begin position="189"/>
        <end position="222"/>
    </location>
</feature>
<evidence type="ECO:0000256" key="2">
    <source>
        <dbReference type="ARBA" id="ARBA00004167"/>
    </source>
</evidence>
<keyword evidence="9 11" id="KW-0472">Membrane</keyword>
<organism evidence="12 13">
    <name type="scientific">Polyplax serrata</name>
    <name type="common">Common mouse louse</name>
    <dbReference type="NCBI Taxonomy" id="468196"/>
    <lineage>
        <taxon>Eukaryota</taxon>
        <taxon>Metazoa</taxon>
        <taxon>Ecdysozoa</taxon>
        <taxon>Arthropoda</taxon>
        <taxon>Hexapoda</taxon>
        <taxon>Insecta</taxon>
        <taxon>Pterygota</taxon>
        <taxon>Neoptera</taxon>
        <taxon>Paraneoptera</taxon>
        <taxon>Psocodea</taxon>
        <taxon>Troctomorpha</taxon>
        <taxon>Phthiraptera</taxon>
        <taxon>Anoplura</taxon>
        <taxon>Polyplacidae</taxon>
        <taxon>Polyplax</taxon>
    </lineage>
</organism>
<evidence type="ECO:0000256" key="3">
    <source>
        <dbReference type="ARBA" id="ARBA00004173"/>
    </source>
</evidence>
<keyword evidence="5 11" id="KW-0812">Transmembrane</keyword>
<evidence type="ECO:0000256" key="10">
    <source>
        <dbReference type="SAM" id="MobiDB-lite"/>
    </source>
</evidence>
<sequence length="243" mass="27361">MAEELSGVTVVIFIACGILTFILLFIFAKRQIMRFALRSRRGPHIPVGHGAKTVVKREIEHLIEVIPRIVFEPPLIDENTSSTVLPSLNKNPASHICRLKTVNEVKLLEKEIAKKDHTLQRCANENLRSFLLTTLISSGNGSNQKLIHRFCDLYEHARHDPTEYGEEEYHIYSKLLLKLIDVAKSIKSYPSSKKSSPSKTPIRKSLVSDSRSRVGKKIESVRVGYEKDGKPGNCILDDSETSV</sequence>
<gene>
    <name evidence="12" type="ORF">RUM44_005500</name>
</gene>
<accession>A0ABR1ADK3</accession>
<feature type="transmembrane region" description="Helical" evidence="11">
    <location>
        <begin position="6"/>
        <end position="28"/>
    </location>
</feature>
<dbReference type="InterPro" id="IPR010876">
    <property type="entry name" value="C1orf43"/>
</dbReference>
<dbReference type="PANTHER" id="PTHR21425">
    <property type="entry name" value="NICE-3"/>
    <property type="match status" value="1"/>
</dbReference>
<dbReference type="PANTHER" id="PTHR21425:SF2">
    <property type="entry name" value="PROTEIN C1ORF43"/>
    <property type="match status" value="1"/>
</dbReference>
<protein>
    <submittedName>
        <fullName evidence="12">Uncharacterized protein</fullName>
    </submittedName>
</protein>
<dbReference type="Pfam" id="PF07406">
    <property type="entry name" value="NICE-3"/>
    <property type="match status" value="1"/>
</dbReference>
<keyword evidence="8" id="KW-0496">Mitochondrion</keyword>
<dbReference type="Proteomes" id="UP001359485">
    <property type="component" value="Unassembled WGS sequence"/>
</dbReference>
<feature type="compositionally biased region" description="Basic and acidic residues" evidence="10">
    <location>
        <begin position="210"/>
        <end position="222"/>
    </location>
</feature>
<name>A0ABR1ADK3_POLSC</name>